<organism evidence="2 3">
    <name type="scientific">Nocardia uniformis</name>
    <dbReference type="NCBI Taxonomy" id="53432"/>
    <lineage>
        <taxon>Bacteria</taxon>
        <taxon>Bacillati</taxon>
        <taxon>Actinomycetota</taxon>
        <taxon>Actinomycetes</taxon>
        <taxon>Mycobacteriales</taxon>
        <taxon>Nocardiaceae</taxon>
        <taxon>Nocardia</taxon>
    </lineage>
</organism>
<dbReference type="Pfam" id="PF18847">
    <property type="entry name" value="LPD29"/>
    <property type="match status" value="1"/>
</dbReference>
<evidence type="ECO:0000313" key="3">
    <source>
        <dbReference type="Proteomes" id="UP000586827"/>
    </source>
</evidence>
<comment type="caution">
    <text evidence="2">The sequence shown here is derived from an EMBL/GenBank/DDBJ whole genome shotgun (WGS) entry which is preliminary data.</text>
</comment>
<keyword evidence="3" id="KW-1185">Reference proteome</keyword>
<dbReference type="Proteomes" id="UP000586827">
    <property type="component" value="Unassembled WGS sequence"/>
</dbReference>
<dbReference type="AlphaFoldDB" id="A0A849C4S9"/>
<accession>A0A849C4S9</accession>
<dbReference type="InterPro" id="IPR041311">
    <property type="entry name" value="LPD29"/>
</dbReference>
<protein>
    <recommendedName>
        <fullName evidence="1">Large polyvalent protein associated domain-containing protein</fullName>
    </recommendedName>
</protein>
<gene>
    <name evidence="2" type="ORF">HLB23_28370</name>
</gene>
<dbReference type="EMBL" id="JABELX010000011">
    <property type="protein sequence ID" value="NNH73723.1"/>
    <property type="molecule type" value="Genomic_DNA"/>
</dbReference>
<sequence>MMEIPEAAKRWKQALRAHWPGVRWSVRSAPRGWFTVITTWQDGPTTSAVAAFCHEWKVIQPDAASWIRDSGFRRSYSPAGYAIVIEAITRDIPGMPIPRTPDAGLDIRAARALTWAGPVKVAGRFYGHDRVYDLVTVVELVACDHDYATAPDSPE</sequence>
<feature type="domain" description="Large polyvalent protein associated" evidence="1">
    <location>
        <begin position="5"/>
        <end position="56"/>
    </location>
</feature>
<proteinExistence type="predicted"/>
<evidence type="ECO:0000313" key="2">
    <source>
        <dbReference type="EMBL" id="NNH73723.1"/>
    </source>
</evidence>
<name>A0A849C4S9_9NOCA</name>
<reference evidence="2 3" key="1">
    <citation type="submission" date="2020-05" db="EMBL/GenBank/DDBJ databases">
        <title>MicrobeNet Type strains.</title>
        <authorList>
            <person name="Nicholson A.C."/>
        </authorList>
    </citation>
    <scope>NUCLEOTIDE SEQUENCE [LARGE SCALE GENOMIC DNA]</scope>
    <source>
        <strain evidence="2 3">JCM 3224</strain>
    </source>
</reference>
<dbReference type="RefSeq" id="WP_067522010.1">
    <property type="nucleotide sequence ID" value="NZ_JABELX010000011.1"/>
</dbReference>
<evidence type="ECO:0000259" key="1">
    <source>
        <dbReference type="Pfam" id="PF18847"/>
    </source>
</evidence>